<dbReference type="OrthoDB" id="3192062at2759"/>
<accession>A0A0C3QJX5</accession>
<keyword evidence="2" id="KW-1185">Reference proteome</keyword>
<evidence type="ECO:0000313" key="2">
    <source>
        <dbReference type="Proteomes" id="UP000054248"/>
    </source>
</evidence>
<dbReference type="EMBL" id="KN823022">
    <property type="protein sequence ID" value="KIO26579.1"/>
    <property type="molecule type" value="Genomic_DNA"/>
</dbReference>
<reference evidence="2" key="2">
    <citation type="submission" date="2015-01" db="EMBL/GenBank/DDBJ databases">
        <title>Evolutionary Origins and Diversification of the Mycorrhizal Mutualists.</title>
        <authorList>
            <consortium name="DOE Joint Genome Institute"/>
            <consortium name="Mycorrhizal Genomics Consortium"/>
            <person name="Kohler A."/>
            <person name="Kuo A."/>
            <person name="Nagy L.G."/>
            <person name="Floudas D."/>
            <person name="Copeland A."/>
            <person name="Barry K.W."/>
            <person name="Cichocki N."/>
            <person name="Veneault-Fourrey C."/>
            <person name="LaButti K."/>
            <person name="Lindquist E.A."/>
            <person name="Lipzen A."/>
            <person name="Lundell T."/>
            <person name="Morin E."/>
            <person name="Murat C."/>
            <person name="Riley R."/>
            <person name="Ohm R."/>
            <person name="Sun H."/>
            <person name="Tunlid A."/>
            <person name="Henrissat B."/>
            <person name="Grigoriev I.V."/>
            <person name="Hibbett D.S."/>
            <person name="Martin F."/>
        </authorList>
    </citation>
    <scope>NUCLEOTIDE SEQUENCE [LARGE SCALE GENOMIC DNA]</scope>
    <source>
        <strain evidence="2">MUT 4182</strain>
    </source>
</reference>
<evidence type="ECO:0000313" key="1">
    <source>
        <dbReference type="EMBL" id="KIO26579.1"/>
    </source>
</evidence>
<name>A0A0C3QJX5_9AGAM</name>
<protein>
    <submittedName>
        <fullName evidence="1">Uncharacterized protein</fullName>
    </submittedName>
</protein>
<proteinExistence type="predicted"/>
<dbReference type="AlphaFoldDB" id="A0A0C3QJX5"/>
<organism evidence="1 2">
    <name type="scientific">Tulasnella calospora MUT 4182</name>
    <dbReference type="NCBI Taxonomy" id="1051891"/>
    <lineage>
        <taxon>Eukaryota</taxon>
        <taxon>Fungi</taxon>
        <taxon>Dikarya</taxon>
        <taxon>Basidiomycota</taxon>
        <taxon>Agaricomycotina</taxon>
        <taxon>Agaricomycetes</taxon>
        <taxon>Cantharellales</taxon>
        <taxon>Tulasnellaceae</taxon>
        <taxon>Tulasnella</taxon>
    </lineage>
</organism>
<sequence>MKPPSFDSPTAFEFADDIKIPLTELDQPFTSPAKFSKPFIPPATYQLQRDGWGSNARIWALSPSSSLNYSQRTSSSLITDDSPTFNPIAAMFRRSASDSKDALGGGEFPGFHVIDPVVTPPTHCIRKVTGRTYALYEGPGDHDEYSHARKVMDFQTEACFGTTSTYTQTDGASQHAIMQQVKGLNPWWSIQRTLDDYEGVSYSCRTDHWTGDITLTRLFDQTIIAKFIRAKFTWTGIGMLHILEPLQQDLLDLVLSSIYIKYLCDRERKERSSSG</sequence>
<gene>
    <name evidence="1" type="ORF">M407DRAFT_243681</name>
</gene>
<dbReference type="Proteomes" id="UP000054248">
    <property type="component" value="Unassembled WGS sequence"/>
</dbReference>
<reference evidence="1 2" key="1">
    <citation type="submission" date="2014-04" db="EMBL/GenBank/DDBJ databases">
        <authorList>
            <consortium name="DOE Joint Genome Institute"/>
            <person name="Kuo A."/>
            <person name="Girlanda M."/>
            <person name="Perotto S."/>
            <person name="Kohler A."/>
            <person name="Nagy L.G."/>
            <person name="Floudas D."/>
            <person name="Copeland A."/>
            <person name="Barry K.W."/>
            <person name="Cichocki N."/>
            <person name="Veneault-Fourrey C."/>
            <person name="LaButti K."/>
            <person name="Lindquist E.A."/>
            <person name="Lipzen A."/>
            <person name="Lundell T."/>
            <person name="Morin E."/>
            <person name="Murat C."/>
            <person name="Sun H."/>
            <person name="Tunlid A."/>
            <person name="Henrissat B."/>
            <person name="Grigoriev I.V."/>
            <person name="Hibbett D.S."/>
            <person name="Martin F."/>
            <person name="Nordberg H.P."/>
            <person name="Cantor M.N."/>
            <person name="Hua S.X."/>
        </authorList>
    </citation>
    <scope>NUCLEOTIDE SEQUENCE [LARGE SCALE GENOMIC DNA]</scope>
    <source>
        <strain evidence="1 2">MUT 4182</strain>
    </source>
</reference>
<dbReference type="HOGENOM" id="CLU_1012641_0_0_1"/>